<protein>
    <recommendedName>
        <fullName evidence="7">DUF6533 domain-containing protein</fullName>
    </recommendedName>
</protein>
<evidence type="ECO:0000313" key="9">
    <source>
        <dbReference type="Proteomes" id="UP000030671"/>
    </source>
</evidence>
<gene>
    <name evidence="8" type="ORF">HETIRDRAFT_427395</name>
</gene>
<feature type="transmembrane region" description="Helical" evidence="6">
    <location>
        <begin position="134"/>
        <end position="157"/>
    </location>
</feature>
<organism evidence="8 9">
    <name type="scientific">Heterobasidion irregulare (strain TC 32-1)</name>
    <dbReference type="NCBI Taxonomy" id="747525"/>
    <lineage>
        <taxon>Eukaryota</taxon>
        <taxon>Fungi</taxon>
        <taxon>Dikarya</taxon>
        <taxon>Basidiomycota</taxon>
        <taxon>Agaricomycotina</taxon>
        <taxon>Agaricomycetes</taxon>
        <taxon>Russulales</taxon>
        <taxon>Bondarzewiaceae</taxon>
        <taxon>Heterobasidion</taxon>
        <taxon>Heterobasidion annosum species complex</taxon>
    </lineage>
</organism>
<dbReference type="Gene3D" id="1.20.1070.10">
    <property type="entry name" value="Rhodopsin 7-helix transmembrane proteins"/>
    <property type="match status" value="1"/>
</dbReference>
<dbReference type="AlphaFoldDB" id="W4K3B1"/>
<keyword evidence="3 6" id="KW-1133">Transmembrane helix</keyword>
<evidence type="ECO:0000313" key="8">
    <source>
        <dbReference type="EMBL" id="ETW80239.1"/>
    </source>
</evidence>
<keyword evidence="2 6" id="KW-0812">Transmembrane</keyword>
<evidence type="ECO:0000256" key="4">
    <source>
        <dbReference type="ARBA" id="ARBA00023136"/>
    </source>
</evidence>
<dbReference type="PANTHER" id="PTHR23112:SF37">
    <property type="entry name" value="G PROTEIN-COUPLED RECEPTOR GPR1"/>
    <property type="match status" value="1"/>
</dbReference>
<dbReference type="STRING" id="747525.W4K3B1"/>
<feature type="domain" description="DUF6533" evidence="7">
    <location>
        <begin position="23"/>
        <end position="66"/>
    </location>
</feature>
<dbReference type="eggNOG" id="ENOG502RYZC">
    <property type="taxonomic scope" value="Eukaryota"/>
</dbReference>
<dbReference type="Pfam" id="PF20151">
    <property type="entry name" value="DUF6533"/>
    <property type="match status" value="1"/>
</dbReference>
<dbReference type="KEGG" id="hir:HETIRDRAFT_427395"/>
<feature type="transmembrane region" description="Helical" evidence="6">
    <location>
        <begin position="91"/>
        <end position="114"/>
    </location>
</feature>
<evidence type="ECO:0000256" key="1">
    <source>
        <dbReference type="ARBA" id="ARBA00004141"/>
    </source>
</evidence>
<dbReference type="GO" id="GO:0004930">
    <property type="term" value="F:G protein-coupled receptor activity"/>
    <property type="evidence" value="ECO:0007669"/>
    <property type="project" value="TreeGrafter"/>
</dbReference>
<feature type="transmembrane region" description="Helical" evidence="6">
    <location>
        <begin position="426"/>
        <end position="451"/>
    </location>
</feature>
<dbReference type="HOGENOM" id="CLU_330949_0_0_1"/>
<feature type="transmembrane region" description="Helical" evidence="6">
    <location>
        <begin position="178"/>
        <end position="199"/>
    </location>
</feature>
<dbReference type="GO" id="GO:0005886">
    <property type="term" value="C:plasma membrane"/>
    <property type="evidence" value="ECO:0007669"/>
    <property type="project" value="TreeGrafter"/>
</dbReference>
<accession>W4K3B1</accession>
<feature type="transmembrane region" description="Helical" evidence="6">
    <location>
        <begin position="383"/>
        <end position="405"/>
    </location>
</feature>
<reference evidence="8 9" key="1">
    <citation type="journal article" date="2012" name="New Phytol.">
        <title>Insight into trade-off between wood decay and parasitism from the genome of a fungal forest pathogen.</title>
        <authorList>
            <person name="Olson A."/>
            <person name="Aerts A."/>
            <person name="Asiegbu F."/>
            <person name="Belbahri L."/>
            <person name="Bouzid O."/>
            <person name="Broberg A."/>
            <person name="Canback B."/>
            <person name="Coutinho P.M."/>
            <person name="Cullen D."/>
            <person name="Dalman K."/>
            <person name="Deflorio G."/>
            <person name="van Diepen L.T."/>
            <person name="Dunand C."/>
            <person name="Duplessis S."/>
            <person name="Durling M."/>
            <person name="Gonthier P."/>
            <person name="Grimwood J."/>
            <person name="Fossdal C.G."/>
            <person name="Hansson D."/>
            <person name="Henrissat B."/>
            <person name="Hietala A."/>
            <person name="Himmelstrand K."/>
            <person name="Hoffmeister D."/>
            <person name="Hogberg N."/>
            <person name="James T.Y."/>
            <person name="Karlsson M."/>
            <person name="Kohler A."/>
            <person name="Kues U."/>
            <person name="Lee Y.H."/>
            <person name="Lin Y.C."/>
            <person name="Lind M."/>
            <person name="Lindquist E."/>
            <person name="Lombard V."/>
            <person name="Lucas S."/>
            <person name="Lunden K."/>
            <person name="Morin E."/>
            <person name="Murat C."/>
            <person name="Park J."/>
            <person name="Raffaello T."/>
            <person name="Rouze P."/>
            <person name="Salamov A."/>
            <person name="Schmutz J."/>
            <person name="Solheim H."/>
            <person name="Stahlberg J."/>
            <person name="Velez H."/>
            <person name="de Vries R.P."/>
            <person name="Wiebenga A."/>
            <person name="Woodward S."/>
            <person name="Yakovlev I."/>
            <person name="Garbelotto M."/>
            <person name="Martin F."/>
            <person name="Grigoriev I.V."/>
            <person name="Stenlid J."/>
        </authorList>
    </citation>
    <scope>NUCLEOTIDE SEQUENCE [LARGE SCALE GENOMIC DNA]</scope>
    <source>
        <strain evidence="8 9">TC 32-1</strain>
    </source>
</reference>
<feature type="transmembrane region" description="Helical" evidence="6">
    <location>
        <begin position="555"/>
        <end position="574"/>
    </location>
</feature>
<feature type="transmembrane region" description="Helical" evidence="6">
    <location>
        <begin position="64"/>
        <end position="84"/>
    </location>
</feature>
<feature type="transmembrane region" description="Helical" evidence="6">
    <location>
        <begin position="353"/>
        <end position="371"/>
    </location>
</feature>
<evidence type="ECO:0000256" key="6">
    <source>
        <dbReference type="SAM" id="Phobius"/>
    </source>
</evidence>
<dbReference type="PANTHER" id="PTHR23112">
    <property type="entry name" value="G PROTEIN-COUPLED RECEPTOR 157-RELATED"/>
    <property type="match status" value="1"/>
</dbReference>
<dbReference type="GO" id="GO:0007189">
    <property type="term" value="P:adenylate cyclase-activating G protein-coupled receptor signaling pathway"/>
    <property type="evidence" value="ECO:0007669"/>
    <property type="project" value="TreeGrafter"/>
</dbReference>
<name>W4K3B1_HETIT</name>
<comment type="subcellular location">
    <subcellularLocation>
        <location evidence="1">Membrane</location>
        <topology evidence="1">Multi-pass membrane protein</topology>
    </subcellularLocation>
</comment>
<feature type="transmembrane region" description="Helical" evidence="6">
    <location>
        <begin position="500"/>
        <end position="524"/>
    </location>
</feature>
<dbReference type="OrthoDB" id="100006at2759"/>
<feature type="transmembrane region" description="Helical" evidence="6">
    <location>
        <begin position="205"/>
        <end position="224"/>
    </location>
</feature>
<keyword evidence="4 6" id="KW-0472">Membrane</keyword>
<dbReference type="EMBL" id="KI925459">
    <property type="protein sequence ID" value="ETW80239.1"/>
    <property type="molecule type" value="Genomic_DNA"/>
</dbReference>
<evidence type="ECO:0000256" key="3">
    <source>
        <dbReference type="ARBA" id="ARBA00022989"/>
    </source>
</evidence>
<dbReference type="RefSeq" id="XP_009547015.1">
    <property type="nucleotide sequence ID" value="XM_009548720.1"/>
</dbReference>
<proteinExistence type="predicted"/>
<feature type="region of interest" description="Disordered" evidence="5">
    <location>
        <begin position="828"/>
        <end position="866"/>
    </location>
</feature>
<dbReference type="SUPFAM" id="SSF81321">
    <property type="entry name" value="Family A G protein-coupled receptor-like"/>
    <property type="match status" value="1"/>
</dbReference>
<keyword evidence="9" id="KW-1185">Reference proteome</keyword>
<sequence>MSSELSNVGKFQEAVHDANASRYFTLIGVSLLVYDHCLTLPDEVLLIWIAPRSFAKYAFLANRYLVAICLLIVADEICGFVAYSDITILRFLIGSFIASFIATFSTMVVVITALAQQAHLTQSKQLESNGYLQLRFLIAVWASPMAFEVVVLILTTYNAFSRPRPADVQLTEILHRDGALFFLALTVLRILNIVFAATANPGTTMFAVFFVWSMVTLTLNRLLLHIRAAEVAEKSQSDMSDPVMAGPATSGMPFVLNGRASPFSFGVVERQGVLDNCGDFIHYTSTSSSPRLNYSYCFVVTNHSLDCLTDLETGRRNRDTEIDCNAVCAVLDWLTNVDTPHCPRRFSYLREPLCASAMAEFFIAPNGNTILTKQPYTVSESRGVITLIVFSSISALAVVGLLGALSISALNTRSSNNPNLFVRSHVVTYFVSLLMCDLLQAIGSIMTTAWAKSMSVDAGTLCTAQGIIKHVADVGIALWSLVIAFHVFGILFFRLPLKRYALWCILIGTWSLIATLIITGPATLDTVHRGPFYGISGQWCWITPEYGVQHITLDYMIMFISAVISFVLYTLVYLRLRGNVVVHGIHIRFRMRRASLSWQGSEQGIQDKHIMVVARQMLLYPIAYTIIILPIAAARFSGWFGHDVPFGVTIFWNRESNDTAHSESDTIYLLSGTTNVVLFSITRRILPPRSIIPKFLISKPKLVESTAVTSSDADPYYGFYASGNLGLEMEKGDTENPFEFHNSMGVSGRDIVGEEVTEKRDPGVSTPAWRLSAGSGLDVDSDAVVLTEAGILKRVYSPDADSDSDTDVRSVSDASDFVDVDVLGGPLRHAAPLPQVPRSPRIYDEDDGSERSVRRASATPTTFISF</sequence>
<evidence type="ECO:0000256" key="2">
    <source>
        <dbReference type="ARBA" id="ARBA00022692"/>
    </source>
</evidence>
<evidence type="ECO:0000256" key="5">
    <source>
        <dbReference type="SAM" id="MobiDB-lite"/>
    </source>
</evidence>
<evidence type="ECO:0000259" key="7">
    <source>
        <dbReference type="Pfam" id="PF20151"/>
    </source>
</evidence>
<feature type="transmembrane region" description="Helical" evidence="6">
    <location>
        <begin position="471"/>
        <end position="493"/>
    </location>
</feature>
<feature type="transmembrane region" description="Helical" evidence="6">
    <location>
        <begin position="618"/>
        <end position="636"/>
    </location>
</feature>
<dbReference type="Proteomes" id="UP000030671">
    <property type="component" value="Unassembled WGS sequence"/>
</dbReference>
<dbReference type="InterPro" id="IPR045340">
    <property type="entry name" value="DUF6533"/>
</dbReference>
<dbReference type="InParanoid" id="W4K3B1"/>
<dbReference type="GeneID" id="20674206"/>